<name>A0ABV2T844_9BACT</name>
<dbReference type="InterPro" id="IPR036034">
    <property type="entry name" value="PDZ_sf"/>
</dbReference>
<gene>
    <name evidence="3" type="ORF">ABR189_17415</name>
</gene>
<evidence type="ECO:0000313" key="3">
    <source>
        <dbReference type="EMBL" id="MET6999171.1"/>
    </source>
</evidence>
<dbReference type="InterPro" id="IPR041613">
    <property type="entry name" value="Pept_S41_N"/>
</dbReference>
<organism evidence="3 4">
    <name type="scientific">Chitinophaga defluvii</name>
    <dbReference type="NCBI Taxonomy" id="3163343"/>
    <lineage>
        <taxon>Bacteria</taxon>
        <taxon>Pseudomonadati</taxon>
        <taxon>Bacteroidota</taxon>
        <taxon>Chitinophagia</taxon>
        <taxon>Chitinophagales</taxon>
        <taxon>Chitinophagaceae</taxon>
        <taxon>Chitinophaga</taxon>
    </lineage>
</organism>
<dbReference type="RefSeq" id="WP_354661739.1">
    <property type="nucleotide sequence ID" value="NZ_JBEXAC010000002.1"/>
</dbReference>
<sequence length="484" mass="53930">MLLKQIGRWTAWSLTIALALNACKKRDTANPSGNAAELSKDTMYYTFKDEYLWTDAVPDYMTFNPRRFNNLQDLFNALVSYKSLDRYSFLDNGAVAGQLQGGISGDFGFDIGYNTPDELRVIYCYDGSQAYQQGIRRTWQITAINGDPAISYDEGAHGDGSGKNLTRVSKAMYSSNSTSFTFKKPDGSTQNITVSRSNYNINPVLFSKVYNFSGHKIGYFVFNQFVDTSKIAPQINNAFNSFTSAGITDLIVDLRYNRGGVVVTQEYLANLIAPLSVGTNKQTVMYKETFNNNLTNGLFSPYVRNRPLPPPDQRFTWADVFNDLTSDATRYFAKAGSLNLQNVVFIGTRSTASASELLYNSLKPHINAKWVGDTTYGKPVGFLGIPVGQYDMYAISFQSKNSLGEGDYFDGFPPDVKDYEDMSIDWGNTSEKYLRNALILLGVPSGALGRTSLNAALEQRRSMRSNALPGNGFNGMLETRRRLR</sequence>
<dbReference type="Pfam" id="PF18294">
    <property type="entry name" value="Pept_S41_N"/>
    <property type="match status" value="1"/>
</dbReference>
<comment type="caution">
    <text evidence="3">The sequence shown here is derived from an EMBL/GenBank/DDBJ whole genome shotgun (WGS) entry which is preliminary data.</text>
</comment>
<dbReference type="SUPFAM" id="SSF52096">
    <property type="entry name" value="ClpP/crotonase"/>
    <property type="match status" value="1"/>
</dbReference>
<dbReference type="Pfam" id="PF03572">
    <property type="entry name" value="Peptidase_S41"/>
    <property type="match status" value="1"/>
</dbReference>
<evidence type="ECO:0000259" key="1">
    <source>
        <dbReference type="Pfam" id="PF03572"/>
    </source>
</evidence>
<dbReference type="PANTHER" id="PTHR32060">
    <property type="entry name" value="TAIL-SPECIFIC PROTEASE"/>
    <property type="match status" value="1"/>
</dbReference>
<dbReference type="InterPro" id="IPR029045">
    <property type="entry name" value="ClpP/crotonase-like_dom_sf"/>
</dbReference>
<dbReference type="Gene3D" id="3.90.226.10">
    <property type="entry name" value="2-enoyl-CoA Hydratase, Chain A, domain 1"/>
    <property type="match status" value="1"/>
</dbReference>
<dbReference type="Gene3D" id="3.30.750.170">
    <property type="match status" value="1"/>
</dbReference>
<evidence type="ECO:0000313" key="4">
    <source>
        <dbReference type="Proteomes" id="UP001549749"/>
    </source>
</evidence>
<protein>
    <submittedName>
        <fullName evidence="3">S41 family peptidase</fullName>
    </submittedName>
</protein>
<dbReference type="Gene3D" id="2.30.42.10">
    <property type="match status" value="1"/>
</dbReference>
<feature type="domain" description="Tail specific protease" evidence="1">
    <location>
        <begin position="216"/>
        <end position="395"/>
    </location>
</feature>
<proteinExistence type="predicted"/>
<accession>A0ABV2T844</accession>
<evidence type="ECO:0000259" key="2">
    <source>
        <dbReference type="Pfam" id="PF18294"/>
    </source>
</evidence>
<dbReference type="InterPro" id="IPR005151">
    <property type="entry name" value="Tail-specific_protease"/>
</dbReference>
<keyword evidence="4" id="KW-1185">Reference proteome</keyword>
<reference evidence="3 4" key="1">
    <citation type="submission" date="2024-06" db="EMBL/GenBank/DDBJ databases">
        <title>Chitinophaga defluvii sp. nov., isolated from municipal sewage.</title>
        <authorList>
            <person name="Zhang L."/>
        </authorList>
    </citation>
    <scope>NUCLEOTIDE SEQUENCE [LARGE SCALE GENOMIC DNA]</scope>
    <source>
        <strain evidence="3 4">H8</strain>
    </source>
</reference>
<feature type="domain" description="Peptidase S41 N-terminal" evidence="2">
    <location>
        <begin position="42"/>
        <end position="89"/>
    </location>
</feature>
<dbReference type="PANTHER" id="PTHR32060:SF30">
    <property type="entry name" value="CARBOXY-TERMINAL PROCESSING PROTEASE CTPA"/>
    <property type="match status" value="1"/>
</dbReference>
<dbReference type="Proteomes" id="UP001549749">
    <property type="component" value="Unassembled WGS sequence"/>
</dbReference>
<dbReference type="EMBL" id="JBEXAC010000002">
    <property type="protein sequence ID" value="MET6999171.1"/>
    <property type="molecule type" value="Genomic_DNA"/>
</dbReference>